<dbReference type="PANTHER" id="PTHR48090:SF1">
    <property type="entry name" value="PROPHAGE BACTOPRENOL GLUCOSYL TRANSFERASE HOMOLOG"/>
    <property type="match status" value="1"/>
</dbReference>
<dbReference type="Gene3D" id="3.90.550.10">
    <property type="entry name" value="Spore Coat Polysaccharide Biosynthesis Protein SpsA, Chain A"/>
    <property type="match status" value="1"/>
</dbReference>
<dbReference type="InterPro" id="IPR029044">
    <property type="entry name" value="Nucleotide-diphossugar_trans"/>
</dbReference>
<keyword evidence="10" id="KW-1185">Reference proteome</keyword>
<keyword evidence="6 7" id="KW-0472">Membrane</keyword>
<dbReference type="CDD" id="cd04187">
    <property type="entry name" value="DPM1_like_bac"/>
    <property type="match status" value="1"/>
</dbReference>
<reference evidence="10" key="1">
    <citation type="submission" date="2016-10" db="EMBL/GenBank/DDBJ databases">
        <authorList>
            <person name="Varghese N."/>
            <person name="Submissions S."/>
        </authorList>
    </citation>
    <scope>NUCLEOTIDE SEQUENCE [LARGE SCALE GENOMIC DNA]</scope>
    <source>
        <strain evidence="10">DSM 25157</strain>
    </source>
</reference>
<dbReference type="AlphaFoldDB" id="A0A1H4BM14"/>
<dbReference type="GO" id="GO:0016757">
    <property type="term" value="F:glycosyltransferase activity"/>
    <property type="evidence" value="ECO:0007669"/>
    <property type="project" value="UniProtKB-KW"/>
</dbReference>
<dbReference type="InterPro" id="IPR050256">
    <property type="entry name" value="Glycosyltransferase_2"/>
</dbReference>
<keyword evidence="3 9" id="KW-0808">Transferase</keyword>
<dbReference type="Proteomes" id="UP000199002">
    <property type="component" value="Unassembled WGS sequence"/>
</dbReference>
<sequence>MGQECLVNHFFLAQESAAPPGSSAEVAAADRGEGPRTLTSISCVVPCYNEADNLERLLPRLSAALAMLAPQWEIVLVDDGSTDATSARMTQWTRQPGVRGLQLSRNFGKEAALTAGLQAAAGQVVVMMDSDLQHSPALLDTFVRHWRAGADVVYAVREHREDESGFKRLGVYWFYRLLNGADRFEVPPGAGDFRLMDRKVVKALLALPERNRFMKGLYAWVGFEAVAVPYVPDERAHGQSHFNPLRMVSLALDGLTAFTVWPLRAVSGLGFVLALAAFGYGAYLSLDYLLYGHDVSGWTTIVVSLMLFAGIQLVSLGVVGEYVGRIYEEVKRRPLYVVQRELGQGLREDA</sequence>
<evidence type="ECO:0000256" key="7">
    <source>
        <dbReference type="SAM" id="Phobius"/>
    </source>
</evidence>
<evidence type="ECO:0000313" key="9">
    <source>
        <dbReference type="EMBL" id="SEA49088.1"/>
    </source>
</evidence>
<evidence type="ECO:0000256" key="1">
    <source>
        <dbReference type="ARBA" id="ARBA00004141"/>
    </source>
</evidence>
<keyword evidence="4 7" id="KW-0812">Transmembrane</keyword>
<dbReference type="InterPro" id="IPR001173">
    <property type="entry name" value="Glyco_trans_2-like"/>
</dbReference>
<evidence type="ECO:0000256" key="3">
    <source>
        <dbReference type="ARBA" id="ARBA00022679"/>
    </source>
</evidence>
<organism evidence="9 10">
    <name type="scientific">Acidovorax soli</name>
    <dbReference type="NCBI Taxonomy" id="592050"/>
    <lineage>
        <taxon>Bacteria</taxon>
        <taxon>Pseudomonadati</taxon>
        <taxon>Pseudomonadota</taxon>
        <taxon>Betaproteobacteria</taxon>
        <taxon>Burkholderiales</taxon>
        <taxon>Comamonadaceae</taxon>
        <taxon>Acidovorax</taxon>
    </lineage>
</organism>
<evidence type="ECO:0000256" key="2">
    <source>
        <dbReference type="ARBA" id="ARBA00022676"/>
    </source>
</evidence>
<feature type="transmembrane region" description="Helical" evidence="7">
    <location>
        <begin position="265"/>
        <end position="286"/>
    </location>
</feature>
<dbReference type="PANTHER" id="PTHR48090">
    <property type="entry name" value="UNDECAPRENYL-PHOSPHATE 4-DEOXY-4-FORMAMIDO-L-ARABINOSE TRANSFERASE-RELATED"/>
    <property type="match status" value="1"/>
</dbReference>
<protein>
    <submittedName>
        <fullName evidence="9">Glycosyltransferase involved in cell wall bisynthesis</fullName>
    </submittedName>
</protein>
<accession>A0A1H4BM14</accession>
<keyword evidence="2" id="KW-0328">Glycosyltransferase</keyword>
<comment type="subcellular location">
    <subcellularLocation>
        <location evidence="1">Membrane</location>
        <topology evidence="1">Multi-pass membrane protein</topology>
    </subcellularLocation>
</comment>
<evidence type="ECO:0000259" key="8">
    <source>
        <dbReference type="Pfam" id="PF00535"/>
    </source>
</evidence>
<dbReference type="SUPFAM" id="SSF53448">
    <property type="entry name" value="Nucleotide-diphospho-sugar transferases"/>
    <property type="match status" value="1"/>
</dbReference>
<evidence type="ECO:0000313" key="10">
    <source>
        <dbReference type="Proteomes" id="UP000199002"/>
    </source>
</evidence>
<feature type="domain" description="Glycosyltransferase 2-like" evidence="8">
    <location>
        <begin position="42"/>
        <end position="204"/>
    </location>
</feature>
<dbReference type="Pfam" id="PF00535">
    <property type="entry name" value="Glycos_transf_2"/>
    <property type="match status" value="1"/>
</dbReference>
<proteinExistence type="predicted"/>
<gene>
    <name evidence="9" type="ORF">SAMN05421875_11514</name>
</gene>
<keyword evidence="5 7" id="KW-1133">Transmembrane helix</keyword>
<evidence type="ECO:0000256" key="5">
    <source>
        <dbReference type="ARBA" id="ARBA00022989"/>
    </source>
</evidence>
<dbReference type="EMBL" id="FNQJ01000015">
    <property type="protein sequence ID" value="SEA49088.1"/>
    <property type="molecule type" value="Genomic_DNA"/>
</dbReference>
<dbReference type="STRING" id="592050.SAMN05421875_11514"/>
<name>A0A1H4BM14_9BURK</name>
<evidence type="ECO:0000256" key="4">
    <source>
        <dbReference type="ARBA" id="ARBA00022692"/>
    </source>
</evidence>
<feature type="transmembrane region" description="Helical" evidence="7">
    <location>
        <begin position="298"/>
        <end position="323"/>
    </location>
</feature>
<dbReference type="GO" id="GO:0005886">
    <property type="term" value="C:plasma membrane"/>
    <property type="evidence" value="ECO:0007669"/>
    <property type="project" value="TreeGrafter"/>
</dbReference>
<evidence type="ECO:0000256" key="6">
    <source>
        <dbReference type="ARBA" id="ARBA00023136"/>
    </source>
</evidence>